<keyword evidence="3 10" id="KW-0808">Transferase</keyword>
<evidence type="ECO:0000256" key="5">
    <source>
        <dbReference type="ARBA" id="ARBA00022840"/>
    </source>
</evidence>
<dbReference type="InterPro" id="IPR016030">
    <property type="entry name" value="CblAdoTrfase-like"/>
</dbReference>
<evidence type="ECO:0000256" key="3">
    <source>
        <dbReference type="ARBA" id="ARBA00022679"/>
    </source>
</evidence>
<dbReference type="GO" id="GO:0009235">
    <property type="term" value="P:cobalamin metabolic process"/>
    <property type="evidence" value="ECO:0007669"/>
    <property type="project" value="UniProtKB-ARBA"/>
</dbReference>
<dbReference type="FunFam" id="1.20.1200.10:FF:000001">
    <property type="entry name" value="Cob(I)yrinic acid a,c-diamide adenosyltransferase"/>
    <property type="match status" value="1"/>
</dbReference>
<comment type="similarity">
    <text evidence="1 10">Belongs to the Cob(I)alamin adenosyltransferase family.</text>
</comment>
<dbReference type="InterPro" id="IPR029499">
    <property type="entry name" value="PduO-typ"/>
</dbReference>
<evidence type="ECO:0000313" key="13">
    <source>
        <dbReference type="Proteomes" id="UP001431209"/>
    </source>
</evidence>
<dbReference type="GO" id="GO:0008817">
    <property type="term" value="F:corrinoid adenosyltransferase activity"/>
    <property type="evidence" value="ECO:0007669"/>
    <property type="project" value="UniProtKB-ARBA"/>
</dbReference>
<dbReference type="EMBL" id="JAOPGA020000639">
    <property type="protein sequence ID" value="KAL0480211.1"/>
    <property type="molecule type" value="Genomic_DNA"/>
</dbReference>
<dbReference type="Pfam" id="PF01923">
    <property type="entry name" value="Cob_adeno_trans"/>
    <property type="match status" value="1"/>
</dbReference>
<evidence type="ECO:0000256" key="2">
    <source>
        <dbReference type="ARBA" id="ARBA00011233"/>
    </source>
</evidence>
<dbReference type="Proteomes" id="UP001431209">
    <property type="component" value="Unassembled WGS sequence"/>
</dbReference>
<comment type="catalytic activity">
    <reaction evidence="6">
        <text>cob(I)alamin-[corrinoid adenosyltransferase] + ATP = apo-[corrinoid adenosyltransferase] + adenosylcob(III)alamin + triphosphate</text>
        <dbReference type="Rhea" id="RHEA:56796"/>
        <dbReference type="Rhea" id="RHEA-COMP:14743"/>
        <dbReference type="Rhea" id="RHEA-COMP:14744"/>
        <dbReference type="ChEBI" id="CHEBI:18036"/>
        <dbReference type="ChEBI" id="CHEBI:18408"/>
        <dbReference type="ChEBI" id="CHEBI:30616"/>
        <dbReference type="ChEBI" id="CHEBI:60488"/>
        <dbReference type="ChEBI" id="CHEBI:83228"/>
    </reaction>
    <physiologicalReaction direction="left-to-right" evidence="6">
        <dbReference type="Rhea" id="RHEA:56797"/>
    </physiologicalReaction>
</comment>
<comment type="caution">
    <text evidence="12">The sequence shown here is derived from an EMBL/GenBank/DDBJ whole genome shotgun (WGS) entry which is preliminary data.</text>
</comment>
<evidence type="ECO:0000256" key="6">
    <source>
        <dbReference type="ARBA" id="ARBA00051988"/>
    </source>
</evidence>
<keyword evidence="13" id="KW-1185">Reference proteome</keyword>
<dbReference type="InterPro" id="IPR036451">
    <property type="entry name" value="CblAdoTrfase-like_sf"/>
</dbReference>
<dbReference type="Gene3D" id="1.20.1200.10">
    <property type="entry name" value="Cobalamin adenosyltransferase-like"/>
    <property type="match status" value="1"/>
</dbReference>
<dbReference type="NCBIfam" id="TIGR00636">
    <property type="entry name" value="PduO_Nterm"/>
    <property type="match status" value="1"/>
</dbReference>
<comment type="subunit">
    <text evidence="2">Homotrimer.</text>
</comment>
<comment type="function">
    <text evidence="7">Converts cob(I)alamin to adenosylcobalamin (adenosylcob(III)alamin), a coenzyme for methylmalonyl-CoA mutase, therefore participates in the final step of the vitamin B12 conversion. Generates adenosylcobalamin (AdoCbl) and directly delivers the cofactor to MUT in a transfer that is stimulated by ATP-binding to MMAB and gated by MMAA.</text>
</comment>
<dbReference type="PANTHER" id="PTHR12213:SF0">
    <property type="entry name" value="CORRINOID ADENOSYLTRANSFERASE MMAB"/>
    <property type="match status" value="1"/>
</dbReference>
<evidence type="ECO:0000256" key="1">
    <source>
        <dbReference type="ARBA" id="ARBA00007487"/>
    </source>
</evidence>
<reference evidence="12 13" key="1">
    <citation type="submission" date="2024-03" db="EMBL/GenBank/DDBJ databases">
        <title>The Acrasis kona genome and developmental transcriptomes reveal deep origins of eukaryotic multicellular pathways.</title>
        <authorList>
            <person name="Sheikh S."/>
            <person name="Fu C.-J."/>
            <person name="Brown M.W."/>
            <person name="Baldauf S.L."/>
        </authorList>
    </citation>
    <scope>NUCLEOTIDE SEQUENCE [LARGE SCALE GENOMIC DNA]</scope>
    <source>
        <strain evidence="12 13">ATCC MYA-3509</strain>
    </source>
</reference>
<evidence type="ECO:0000256" key="8">
    <source>
        <dbReference type="ARBA" id="ARBA00071654"/>
    </source>
</evidence>
<keyword evidence="5 10" id="KW-0067">ATP-binding</keyword>
<sequence>MKSSTSFVRVGLLYNMLCATFNRSGRTLLLSSNFIYRRMTSISADEDHVKKSMIYTRTGDKGTSSLFNGKRVKKDDLVFEALGSVDELNAQIGLAREYGLQVNNGLEEMLSIIQSRLLDVGASVATPIDNSSEAKLARVHFDESNVDQLEKWIDEMDHRLPALKNFILPSGGLASSQLHVARTVCRTAERRVVPLVREDHVQDVIQRYLNRLSDYLFVAARTAAAHENKPEVTYKKTVTK</sequence>
<keyword evidence="4 10" id="KW-0547">Nucleotide-binding</keyword>
<evidence type="ECO:0000256" key="7">
    <source>
        <dbReference type="ARBA" id="ARBA00056747"/>
    </source>
</evidence>
<dbReference type="GO" id="GO:0005524">
    <property type="term" value="F:ATP binding"/>
    <property type="evidence" value="ECO:0007669"/>
    <property type="project" value="UniProtKB-UniRule"/>
</dbReference>
<evidence type="ECO:0000313" key="12">
    <source>
        <dbReference type="EMBL" id="KAL0480211.1"/>
    </source>
</evidence>
<evidence type="ECO:0000256" key="9">
    <source>
        <dbReference type="ARBA" id="ARBA00075216"/>
    </source>
</evidence>
<dbReference type="AlphaFoldDB" id="A0AAW2YTD8"/>
<evidence type="ECO:0000256" key="10">
    <source>
        <dbReference type="RuleBase" id="RU366026"/>
    </source>
</evidence>
<dbReference type="PANTHER" id="PTHR12213">
    <property type="entry name" value="CORRINOID ADENOSYLTRANSFERASE"/>
    <property type="match status" value="1"/>
</dbReference>
<gene>
    <name evidence="12" type="ORF">AKO1_007205</name>
</gene>
<name>A0AAW2YTD8_9EUKA</name>
<evidence type="ECO:0000259" key="11">
    <source>
        <dbReference type="Pfam" id="PF01923"/>
    </source>
</evidence>
<proteinExistence type="inferred from homology"/>
<dbReference type="SUPFAM" id="SSF89028">
    <property type="entry name" value="Cobalamin adenosyltransferase-like"/>
    <property type="match status" value="1"/>
</dbReference>
<protein>
    <recommendedName>
        <fullName evidence="8">Corrinoid adenosyltransferase MMAB</fullName>
    </recommendedName>
    <alternativeName>
        <fullName evidence="9">ATP:co(I)rrinoid adenosyltransferase MMAB</fullName>
    </alternativeName>
</protein>
<evidence type="ECO:0000256" key="4">
    <source>
        <dbReference type="ARBA" id="ARBA00022741"/>
    </source>
</evidence>
<organism evidence="12 13">
    <name type="scientific">Acrasis kona</name>
    <dbReference type="NCBI Taxonomy" id="1008807"/>
    <lineage>
        <taxon>Eukaryota</taxon>
        <taxon>Discoba</taxon>
        <taxon>Heterolobosea</taxon>
        <taxon>Tetramitia</taxon>
        <taxon>Eutetramitia</taxon>
        <taxon>Acrasidae</taxon>
        <taxon>Acrasis</taxon>
    </lineage>
</organism>
<accession>A0AAW2YTD8</accession>
<feature type="domain" description="Cobalamin adenosyltransferase-like" evidence="11">
    <location>
        <begin position="54"/>
        <end position="223"/>
    </location>
</feature>